<accession>A0A0N1PHA2</accession>
<evidence type="ECO:0000313" key="2">
    <source>
        <dbReference type="EMBL" id="KPJ10643.1"/>
    </source>
</evidence>
<protein>
    <submittedName>
        <fullName evidence="2">Uncharacterized protein</fullName>
    </submittedName>
</protein>
<gene>
    <name evidence="2" type="ORF">RR48_04588</name>
</gene>
<dbReference type="AlphaFoldDB" id="A0A0N1PHA2"/>
<evidence type="ECO:0000256" key="1">
    <source>
        <dbReference type="SAM" id="MobiDB-lite"/>
    </source>
</evidence>
<feature type="region of interest" description="Disordered" evidence="1">
    <location>
        <begin position="68"/>
        <end position="97"/>
    </location>
</feature>
<dbReference type="InParanoid" id="A0A0N1PHA2"/>
<reference evidence="2 3" key="1">
    <citation type="journal article" date="2015" name="Nat. Commun.">
        <title>Outbred genome sequencing and CRISPR/Cas9 gene editing in butterflies.</title>
        <authorList>
            <person name="Li X."/>
            <person name="Fan D."/>
            <person name="Zhang W."/>
            <person name="Liu G."/>
            <person name="Zhang L."/>
            <person name="Zhao L."/>
            <person name="Fang X."/>
            <person name="Chen L."/>
            <person name="Dong Y."/>
            <person name="Chen Y."/>
            <person name="Ding Y."/>
            <person name="Zhao R."/>
            <person name="Feng M."/>
            <person name="Zhu Y."/>
            <person name="Feng Y."/>
            <person name="Jiang X."/>
            <person name="Zhu D."/>
            <person name="Xiang H."/>
            <person name="Feng X."/>
            <person name="Li S."/>
            <person name="Wang J."/>
            <person name="Zhang G."/>
            <person name="Kronforst M.R."/>
            <person name="Wang W."/>
        </authorList>
    </citation>
    <scope>NUCLEOTIDE SEQUENCE [LARGE SCALE GENOMIC DNA]</scope>
    <source>
        <strain evidence="2">Ya'a_city_454_Pm</strain>
        <tissue evidence="2">Whole body</tissue>
    </source>
</reference>
<dbReference type="EMBL" id="KQ460940">
    <property type="protein sequence ID" value="KPJ10643.1"/>
    <property type="molecule type" value="Genomic_DNA"/>
</dbReference>
<dbReference type="Proteomes" id="UP000053240">
    <property type="component" value="Unassembled WGS sequence"/>
</dbReference>
<keyword evidence="3" id="KW-1185">Reference proteome</keyword>
<evidence type="ECO:0000313" key="3">
    <source>
        <dbReference type="Proteomes" id="UP000053240"/>
    </source>
</evidence>
<sequence>MATLSLSYNHIVSVGVRRAACSVRRAACSVRRAACGVRRAACSVRRAACGVRLLAAEWARRVGARRVQTPRRQLHAPPVRRTPRNRRFCRTPNTPGR</sequence>
<proteinExistence type="predicted"/>
<organism evidence="2 3">
    <name type="scientific">Papilio machaon</name>
    <name type="common">Old World swallowtail butterfly</name>
    <dbReference type="NCBI Taxonomy" id="76193"/>
    <lineage>
        <taxon>Eukaryota</taxon>
        <taxon>Metazoa</taxon>
        <taxon>Ecdysozoa</taxon>
        <taxon>Arthropoda</taxon>
        <taxon>Hexapoda</taxon>
        <taxon>Insecta</taxon>
        <taxon>Pterygota</taxon>
        <taxon>Neoptera</taxon>
        <taxon>Endopterygota</taxon>
        <taxon>Lepidoptera</taxon>
        <taxon>Glossata</taxon>
        <taxon>Ditrysia</taxon>
        <taxon>Papilionoidea</taxon>
        <taxon>Papilionidae</taxon>
        <taxon>Papilioninae</taxon>
        <taxon>Papilio</taxon>
    </lineage>
</organism>
<name>A0A0N1PHA2_PAPMA</name>